<organism evidence="2 3">
    <name type="scientific">Thermosinus carboxydivorans Nor1</name>
    <dbReference type="NCBI Taxonomy" id="401526"/>
    <lineage>
        <taxon>Bacteria</taxon>
        <taxon>Bacillati</taxon>
        <taxon>Bacillota</taxon>
        <taxon>Negativicutes</taxon>
        <taxon>Selenomonadales</taxon>
        <taxon>Sporomusaceae</taxon>
        <taxon>Thermosinus</taxon>
    </lineage>
</organism>
<feature type="transmembrane region" description="Helical" evidence="1">
    <location>
        <begin position="12"/>
        <end position="34"/>
    </location>
</feature>
<reference evidence="2 3" key="1">
    <citation type="submission" date="2007-01" db="EMBL/GenBank/DDBJ databases">
        <title>Annotation of the draft genome assembly of Thermosinus carboxydivorans Nor1.</title>
        <authorList>
            <consortium name="US DOE Joint Genome Institute (JGI-ORNL)"/>
            <person name="Larimer F."/>
            <person name="Land M."/>
            <person name="Hauser L."/>
        </authorList>
    </citation>
    <scope>NUCLEOTIDE SEQUENCE [LARGE SCALE GENOMIC DNA]</scope>
    <source>
        <strain evidence="2 3">Nor1</strain>
    </source>
</reference>
<keyword evidence="1" id="KW-0812">Transmembrane</keyword>
<proteinExistence type="predicted"/>
<evidence type="ECO:0008006" key="4">
    <source>
        <dbReference type="Google" id="ProtNLM"/>
    </source>
</evidence>
<sequence length="157" mass="16971">MDQKGYTLVELVVGMAIMTIIMTGILGVLGVSVASYHYAQKRTYEVQQARIAINELVNDLQKATTITEPAKGATSSRAVYAIGSDNYTVEIGTGANAGCIVRNGNRITANIVKDITFERDSSDGRMMTVTVVLNNPENNSTGEFMLSTKVFSPNLTR</sequence>
<dbReference type="EMBL" id="AAWL01000011">
    <property type="protein sequence ID" value="EAX47363.1"/>
    <property type="molecule type" value="Genomic_DNA"/>
</dbReference>
<dbReference type="InterPro" id="IPR045584">
    <property type="entry name" value="Pilin-like"/>
</dbReference>
<keyword evidence="1" id="KW-0472">Membrane</keyword>
<reference evidence="2 3" key="2">
    <citation type="submission" date="2007-01" db="EMBL/GenBank/DDBJ databases">
        <title>Sequencing of the draft genome and assembly of Thermosinus carboxydivorans Nor1.</title>
        <authorList>
            <consortium name="US DOE Joint Genome Institute (JGI-PGF)"/>
            <person name="Copeland A."/>
            <person name="Lucas S."/>
            <person name="Lapidus A."/>
            <person name="Barry K."/>
            <person name="Glavina del Rio T."/>
            <person name="Dalin E."/>
            <person name="Tice H."/>
            <person name="Bruce D."/>
            <person name="Pitluck S."/>
            <person name="Richardson P."/>
        </authorList>
    </citation>
    <scope>NUCLEOTIDE SEQUENCE [LARGE SCALE GENOMIC DNA]</scope>
    <source>
        <strain evidence="2 3">Nor1</strain>
    </source>
</reference>
<dbReference type="Proteomes" id="UP000005139">
    <property type="component" value="Unassembled WGS sequence"/>
</dbReference>
<dbReference type="InterPro" id="IPR012902">
    <property type="entry name" value="N_methyl_site"/>
</dbReference>
<name>A1HRP3_9FIRM</name>
<dbReference type="RefSeq" id="WP_007289689.1">
    <property type="nucleotide sequence ID" value="NZ_AAWL01000011.1"/>
</dbReference>
<dbReference type="SUPFAM" id="SSF54523">
    <property type="entry name" value="Pili subunits"/>
    <property type="match status" value="1"/>
</dbReference>
<accession>A1HRP3</accession>
<evidence type="ECO:0000313" key="2">
    <source>
        <dbReference type="EMBL" id="EAX47363.1"/>
    </source>
</evidence>
<dbReference type="Pfam" id="PF07963">
    <property type="entry name" value="N_methyl"/>
    <property type="match status" value="1"/>
</dbReference>
<dbReference type="AlphaFoldDB" id="A1HRP3"/>
<dbReference type="PROSITE" id="PS00409">
    <property type="entry name" value="PROKAR_NTER_METHYL"/>
    <property type="match status" value="1"/>
</dbReference>
<protein>
    <recommendedName>
        <fullName evidence="4">Prepilin-type N-terminal cleavage/methylation domain-containing protein</fullName>
    </recommendedName>
</protein>
<evidence type="ECO:0000313" key="3">
    <source>
        <dbReference type="Proteomes" id="UP000005139"/>
    </source>
</evidence>
<keyword evidence="1" id="KW-1133">Transmembrane helix</keyword>
<evidence type="ECO:0000256" key="1">
    <source>
        <dbReference type="SAM" id="Phobius"/>
    </source>
</evidence>
<keyword evidence="3" id="KW-1185">Reference proteome</keyword>
<dbReference type="NCBIfam" id="TIGR02532">
    <property type="entry name" value="IV_pilin_GFxxxE"/>
    <property type="match status" value="1"/>
</dbReference>
<gene>
    <name evidence="2" type="ORF">TcarDRAFT_1381</name>
</gene>
<comment type="caution">
    <text evidence="2">The sequence shown here is derived from an EMBL/GenBank/DDBJ whole genome shotgun (WGS) entry which is preliminary data.</text>
</comment>